<feature type="transmembrane region" description="Helical" evidence="1">
    <location>
        <begin position="6"/>
        <end position="26"/>
    </location>
</feature>
<organism evidence="2 3">
    <name type="scientific">Metabacillus fastidiosus</name>
    <dbReference type="NCBI Taxonomy" id="1458"/>
    <lineage>
        <taxon>Bacteria</taxon>
        <taxon>Bacillati</taxon>
        <taxon>Bacillota</taxon>
        <taxon>Bacilli</taxon>
        <taxon>Bacillales</taxon>
        <taxon>Bacillaceae</taxon>
        <taxon>Metabacillus</taxon>
    </lineage>
</organism>
<dbReference type="Proteomes" id="UP001342826">
    <property type="component" value="Unassembled WGS sequence"/>
</dbReference>
<evidence type="ECO:0008006" key="4">
    <source>
        <dbReference type="Google" id="ProtNLM"/>
    </source>
</evidence>
<keyword evidence="1" id="KW-1133">Transmembrane helix</keyword>
<reference evidence="2 3" key="1">
    <citation type="submission" date="2023-03" db="EMBL/GenBank/DDBJ databases">
        <title>Bacillus Genome Sequencing.</title>
        <authorList>
            <person name="Dunlap C."/>
        </authorList>
    </citation>
    <scope>NUCLEOTIDE SEQUENCE [LARGE SCALE GENOMIC DNA]</scope>
    <source>
        <strain evidence="2 3">NRS-1717</strain>
    </source>
</reference>
<gene>
    <name evidence="2" type="ORF">P9271_05735</name>
</gene>
<evidence type="ECO:0000256" key="1">
    <source>
        <dbReference type="SAM" id="Phobius"/>
    </source>
</evidence>
<feature type="transmembrane region" description="Helical" evidence="1">
    <location>
        <begin position="33"/>
        <end position="52"/>
    </location>
</feature>
<proteinExistence type="predicted"/>
<dbReference type="EMBL" id="JARTFS010000005">
    <property type="protein sequence ID" value="MED4400832.1"/>
    <property type="molecule type" value="Genomic_DNA"/>
</dbReference>
<keyword evidence="1" id="KW-0812">Transmembrane</keyword>
<comment type="caution">
    <text evidence="2">The sequence shown here is derived from an EMBL/GenBank/DDBJ whole genome shotgun (WGS) entry which is preliminary data.</text>
</comment>
<evidence type="ECO:0000313" key="2">
    <source>
        <dbReference type="EMBL" id="MED4400832.1"/>
    </source>
</evidence>
<accession>A0ABU6NWQ9</accession>
<keyword evidence="3" id="KW-1185">Reference proteome</keyword>
<evidence type="ECO:0000313" key="3">
    <source>
        <dbReference type="Proteomes" id="UP001342826"/>
    </source>
</evidence>
<protein>
    <recommendedName>
        <fullName evidence="4">Lmo0937 family membrane protein</fullName>
    </recommendedName>
</protein>
<dbReference type="RefSeq" id="WP_156483978.1">
    <property type="nucleotide sequence ID" value="NZ_JARTFQ010000007.1"/>
</dbReference>
<name>A0ABU6NWQ9_9BACI</name>
<sequence>MFTKNALIIHIIGWLLFSLFGVLFSLQAIQSNFIMTILFLVSLLLISIGLLYDKNTTS</sequence>
<dbReference type="GeneID" id="301143510"/>
<keyword evidence="1" id="KW-0472">Membrane</keyword>